<dbReference type="AlphaFoldDB" id="A0A6J5UAV9"/>
<dbReference type="Proteomes" id="UP000507245">
    <property type="component" value="Unassembled WGS sequence"/>
</dbReference>
<feature type="region of interest" description="Disordered" evidence="1">
    <location>
        <begin position="32"/>
        <end position="60"/>
    </location>
</feature>
<name>A0A6J5UAV9_PRUAR</name>
<reference evidence="5" key="1">
    <citation type="journal article" date="2020" name="Genome Biol.">
        <title>Gamete binning: chromosome-level and haplotype-resolved genome assembly enabled by high-throughput single-cell sequencing of gamete genomes.</title>
        <authorList>
            <person name="Campoy J.A."/>
            <person name="Sun H."/>
            <person name="Goel M."/>
            <person name="Jiao W.-B."/>
            <person name="Folz-Donahue K."/>
            <person name="Wang N."/>
            <person name="Rubio M."/>
            <person name="Liu C."/>
            <person name="Kukat C."/>
            <person name="Ruiz D."/>
            <person name="Huettel B."/>
            <person name="Schneeberger K."/>
        </authorList>
    </citation>
    <scope>NUCLEOTIDE SEQUENCE [LARGE SCALE GENOMIC DNA]</scope>
    <source>
        <strain evidence="5">cv. Rojo Pasion</strain>
    </source>
</reference>
<reference evidence="2 4" key="2">
    <citation type="submission" date="2020-05" db="EMBL/GenBank/DDBJ databases">
        <authorList>
            <person name="Campoy J."/>
            <person name="Schneeberger K."/>
            <person name="Spophaly S."/>
        </authorList>
    </citation>
    <scope>NUCLEOTIDE SEQUENCE [LARGE SCALE GENOMIC DNA]</scope>
    <source>
        <strain evidence="2">PruArmRojPasFocal</strain>
    </source>
</reference>
<feature type="region of interest" description="Disordered" evidence="1">
    <location>
        <begin position="1"/>
        <end position="20"/>
    </location>
</feature>
<feature type="compositionally biased region" description="Basic and acidic residues" evidence="1">
    <location>
        <begin position="34"/>
        <end position="49"/>
    </location>
</feature>
<gene>
    <name evidence="2" type="ORF">CURHAP_LOCUS21108</name>
    <name evidence="3" type="ORF">ORAREDHAP_LOCUS20968</name>
</gene>
<evidence type="ECO:0000256" key="1">
    <source>
        <dbReference type="SAM" id="MobiDB-lite"/>
    </source>
</evidence>
<dbReference type="EMBL" id="CAEKDK010000003">
    <property type="protein sequence ID" value="CAB4273439.1"/>
    <property type="molecule type" value="Genomic_DNA"/>
</dbReference>
<evidence type="ECO:0000313" key="4">
    <source>
        <dbReference type="Proteomes" id="UP000507222"/>
    </source>
</evidence>
<accession>A0A6J5UAV9</accession>
<keyword evidence="5" id="KW-1185">Reference proteome</keyword>
<protein>
    <submittedName>
        <fullName evidence="2">Uncharacterized protein</fullName>
    </submittedName>
</protein>
<dbReference type="Proteomes" id="UP000507222">
    <property type="component" value="Unassembled WGS sequence"/>
</dbReference>
<sequence length="60" mass="6668">MISGEKKSVTGSNVPELNGYIMETPIPRTFTSDYAKKETKQDHKNKGREWQLGAIAKGSL</sequence>
<proteinExistence type="predicted"/>
<dbReference type="EMBL" id="CAEKKB010000003">
    <property type="protein sequence ID" value="CAB4303961.1"/>
    <property type="molecule type" value="Genomic_DNA"/>
</dbReference>
<organism evidence="2 4">
    <name type="scientific">Prunus armeniaca</name>
    <name type="common">Apricot</name>
    <name type="synonym">Armeniaca vulgaris</name>
    <dbReference type="NCBI Taxonomy" id="36596"/>
    <lineage>
        <taxon>Eukaryota</taxon>
        <taxon>Viridiplantae</taxon>
        <taxon>Streptophyta</taxon>
        <taxon>Embryophyta</taxon>
        <taxon>Tracheophyta</taxon>
        <taxon>Spermatophyta</taxon>
        <taxon>Magnoliopsida</taxon>
        <taxon>eudicotyledons</taxon>
        <taxon>Gunneridae</taxon>
        <taxon>Pentapetalae</taxon>
        <taxon>rosids</taxon>
        <taxon>fabids</taxon>
        <taxon>Rosales</taxon>
        <taxon>Rosaceae</taxon>
        <taxon>Amygdaloideae</taxon>
        <taxon>Amygdaleae</taxon>
        <taxon>Prunus</taxon>
    </lineage>
</organism>
<evidence type="ECO:0000313" key="2">
    <source>
        <dbReference type="EMBL" id="CAB4273439.1"/>
    </source>
</evidence>
<evidence type="ECO:0000313" key="3">
    <source>
        <dbReference type="EMBL" id="CAB4303961.1"/>
    </source>
</evidence>
<evidence type="ECO:0000313" key="5">
    <source>
        <dbReference type="Proteomes" id="UP000507245"/>
    </source>
</evidence>